<dbReference type="SUPFAM" id="SSF51395">
    <property type="entry name" value="FMN-linked oxidoreductases"/>
    <property type="match status" value="1"/>
</dbReference>
<dbReference type="InterPro" id="IPR023753">
    <property type="entry name" value="FAD/NAD-binding_dom"/>
</dbReference>
<feature type="domain" description="FAD/NAD(P)-binding" evidence="11">
    <location>
        <begin position="412"/>
        <end position="687"/>
    </location>
</feature>
<dbReference type="SUPFAM" id="SSF51905">
    <property type="entry name" value="FAD/NAD(P)-binding domain"/>
    <property type="match status" value="1"/>
</dbReference>
<name>A0ABV1N5Y0_9GAMM</name>
<dbReference type="Proteomes" id="UP001472978">
    <property type="component" value="Unassembled WGS sequence"/>
</dbReference>
<dbReference type="Gene3D" id="3.40.50.720">
    <property type="entry name" value="NAD(P)-binding Rossmann-like Domain"/>
    <property type="match status" value="1"/>
</dbReference>
<dbReference type="RefSeq" id="WP_349758670.1">
    <property type="nucleotide sequence ID" value="NZ_JBEGCI010000008.1"/>
</dbReference>
<organism evidence="12 13">
    <name type="scientific">Halomonas pelophila</name>
    <dbReference type="NCBI Taxonomy" id="3151122"/>
    <lineage>
        <taxon>Bacteria</taxon>
        <taxon>Pseudomonadati</taxon>
        <taxon>Pseudomonadota</taxon>
        <taxon>Gammaproteobacteria</taxon>
        <taxon>Oceanospirillales</taxon>
        <taxon>Halomonadaceae</taxon>
        <taxon>Halomonas</taxon>
    </lineage>
</organism>
<dbReference type="EMBL" id="JBEGCI010000008">
    <property type="protein sequence ID" value="MEQ6889137.1"/>
    <property type="molecule type" value="Genomic_DNA"/>
</dbReference>
<dbReference type="Gene3D" id="3.20.20.70">
    <property type="entry name" value="Aldolase class I"/>
    <property type="match status" value="1"/>
</dbReference>
<accession>A0ABV1N5Y0</accession>
<dbReference type="PRINTS" id="PR00368">
    <property type="entry name" value="FADPNR"/>
</dbReference>
<sequence length="711" mass="76490">MTKNNYRHLLSPGRIGNLALKNRIVMAPMGSNFAEADGHCGERIQAYYEARARGGAGLLTMGVCAVAYPAGTAEPYQVGVSSDAFLPGLTRLAERVHRHGAKIAMQLQHAGKTAVRDMAEGRELWVPSMPPASKTDMFNALTREELGVFISSSKGREGGGVKLRVMDHDDIAQMVEWFAAAAERAKRAGFDGVELHAAHTYIIAGFLSPYFNQRDDEYNGSLENRARLLLEIIAAVRARVGEDYPLWLRLDAEELRTPGGITLEDALAVARLAERAGVDAVSVSAYANVNRGDAFTEAPLVHQPAGFLDWAEQFTRALSIPVIAVGRLEPDVADEAVGAGRCDFVAMARKLLADPELPLKLEENRPQDIRPCIYCYACVSQIFVNERVKCAVNPMTGHEAERALIKSDRARHVLVVGGGPAGLEASRVAALRGHRVTLVERGQRLGGTLFFAALAYAENGPLLDYLLAQVRQLPIDVRLGTEATPELVTELGADEVIVASGARRAPPGLPGAEARHVWSGDELRLVLTGEGEEIAKRKLSLTQRMMLKSGSLTGITGSSEAMQKLSKLWMPLGKRVVIVGGGLVGLELAEFLVDRGRRVTVLEPGPDLGAEIAIVRRWRVLAGLERHEVAMHKQVSVEAIDEAAVHYVDAEGERHAAACDSVVLALGAEPDDRLARSLEAAGVPVTAIGDGERLGYIEGAMRGGLEAGLAV</sequence>
<dbReference type="PANTHER" id="PTHR42917:SF2">
    <property type="entry name" value="2,4-DIENOYL-COA REDUCTASE [(2E)-ENOYL-COA-PRODUCING]"/>
    <property type="match status" value="1"/>
</dbReference>
<feature type="domain" description="NADH:flavin oxidoreductase/NADH oxidase N-terminal" evidence="10">
    <location>
        <begin position="9"/>
        <end position="367"/>
    </location>
</feature>
<dbReference type="Gene3D" id="3.50.50.60">
    <property type="entry name" value="FAD/NAD(P)-binding domain"/>
    <property type="match status" value="1"/>
</dbReference>
<evidence type="ECO:0000256" key="6">
    <source>
        <dbReference type="ARBA" id="ARBA00022723"/>
    </source>
</evidence>
<evidence type="ECO:0000256" key="8">
    <source>
        <dbReference type="ARBA" id="ARBA00023004"/>
    </source>
</evidence>
<gene>
    <name evidence="12" type="ORF">ABE957_10675</name>
</gene>
<protein>
    <submittedName>
        <fullName evidence="12">FAD-dependent oxidoreductase</fullName>
    </submittedName>
</protein>
<evidence type="ECO:0000256" key="5">
    <source>
        <dbReference type="ARBA" id="ARBA00022643"/>
    </source>
</evidence>
<keyword evidence="5" id="KW-0288">FMN</keyword>
<dbReference type="Pfam" id="PF07992">
    <property type="entry name" value="Pyr_redox_2"/>
    <property type="match status" value="1"/>
</dbReference>
<dbReference type="InterPro" id="IPR001155">
    <property type="entry name" value="OxRdtase_FMN_N"/>
</dbReference>
<proteinExistence type="inferred from homology"/>
<evidence type="ECO:0000313" key="13">
    <source>
        <dbReference type="Proteomes" id="UP001472978"/>
    </source>
</evidence>
<evidence type="ECO:0000313" key="12">
    <source>
        <dbReference type="EMBL" id="MEQ6889137.1"/>
    </source>
</evidence>
<dbReference type="PRINTS" id="PR00411">
    <property type="entry name" value="PNDRDTASEI"/>
</dbReference>
<evidence type="ECO:0000256" key="7">
    <source>
        <dbReference type="ARBA" id="ARBA00023002"/>
    </source>
</evidence>
<dbReference type="Pfam" id="PF00724">
    <property type="entry name" value="Oxidored_FMN"/>
    <property type="match status" value="1"/>
</dbReference>
<dbReference type="InterPro" id="IPR036188">
    <property type="entry name" value="FAD/NAD-bd_sf"/>
</dbReference>
<dbReference type="InterPro" id="IPR013785">
    <property type="entry name" value="Aldolase_TIM"/>
</dbReference>
<keyword evidence="7" id="KW-0560">Oxidoreductase</keyword>
<evidence type="ECO:0000259" key="11">
    <source>
        <dbReference type="Pfam" id="PF07992"/>
    </source>
</evidence>
<keyword evidence="8" id="KW-0408">Iron</keyword>
<keyword evidence="6" id="KW-0479">Metal-binding</keyword>
<comment type="similarity">
    <text evidence="3">In the N-terminal section; belongs to the NADH:flavin oxidoreductase/NADH oxidase family.</text>
</comment>
<comment type="cofactor">
    <cofactor evidence="2">
        <name>[4Fe-4S] cluster</name>
        <dbReference type="ChEBI" id="CHEBI:49883"/>
    </cofactor>
</comment>
<keyword evidence="4" id="KW-0285">Flavoprotein</keyword>
<dbReference type="InterPro" id="IPR051793">
    <property type="entry name" value="NADH:flavin_oxidoreductase"/>
</dbReference>
<evidence type="ECO:0000256" key="1">
    <source>
        <dbReference type="ARBA" id="ARBA00001917"/>
    </source>
</evidence>
<evidence type="ECO:0000256" key="9">
    <source>
        <dbReference type="ARBA" id="ARBA00023014"/>
    </source>
</evidence>
<keyword evidence="13" id="KW-1185">Reference proteome</keyword>
<keyword evidence="9" id="KW-0411">Iron-sulfur</keyword>
<dbReference type="PANTHER" id="PTHR42917">
    <property type="entry name" value="2,4-DIENOYL-COA REDUCTASE"/>
    <property type="match status" value="1"/>
</dbReference>
<evidence type="ECO:0000256" key="2">
    <source>
        <dbReference type="ARBA" id="ARBA00001966"/>
    </source>
</evidence>
<evidence type="ECO:0000256" key="4">
    <source>
        <dbReference type="ARBA" id="ARBA00022630"/>
    </source>
</evidence>
<dbReference type="CDD" id="cd02803">
    <property type="entry name" value="OYE_like_FMN_family"/>
    <property type="match status" value="1"/>
</dbReference>
<comment type="caution">
    <text evidence="12">The sequence shown here is derived from an EMBL/GenBank/DDBJ whole genome shotgun (WGS) entry which is preliminary data.</text>
</comment>
<evidence type="ECO:0000259" key="10">
    <source>
        <dbReference type="Pfam" id="PF00724"/>
    </source>
</evidence>
<reference evidence="12 13" key="1">
    <citation type="submission" date="2024-05" db="EMBL/GenBank/DDBJ databases">
        <title>Halomonas sp. CS7 16S ribosomal RNA gene Genome sequencing and assembly.</title>
        <authorList>
            <person name="Yook S."/>
        </authorList>
    </citation>
    <scope>NUCLEOTIDE SEQUENCE [LARGE SCALE GENOMIC DNA]</scope>
    <source>
        <strain evidence="12 13">CS7</strain>
    </source>
</reference>
<comment type="cofactor">
    <cofactor evidence="1">
        <name>FMN</name>
        <dbReference type="ChEBI" id="CHEBI:58210"/>
    </cofactor>
</comment>
<evidence type="ECO:0000256" key="3">
    <source>
        <dbReference type="ARBA" id="ARBA00011048"/>
    </source>
</evidence>